<name>A0ABN6N560_9BACT</name>
<dbReference type="SMART" id="SM00471">
    <property type="entry name" value="HDc"/>
    <property type="match status" value="1"/>
</dbReference>
<dbReference type="RefSeq" id="WP_248345487.1">
    <property type="nucleotide sequence ID" value="NZ_AP025592.1"/>
</dbReference>
<dbReference type="PANTHER" id="PTHR45228:SF4">
    <property type="entry name" value="LIPOPROTEIN"/>
    <property type="match status" value="1"/>
</dbReference>
<evidence type="ECO:0000259" key="3">
    <source>
        <dbReference type="PROSITE" id="PS50885"/>
    </source>
</evidence>
<dbReference type="InterPro" id="IPR003607">
    <property type="entry name" value="HD/PDEase_dom"/>
</dbReference>
<dbReference type="PROSITE" id="PS51832">
    <property type="entry name" value="HD_GYP"/>
    <property type="match status" value="1"/>
</dbReference>
<proteinExistence type="predicted"/>
<dbReference type="Pfam" id="PF13487">
    <property type="entry name" value="HD_5"/>
    <property type="match status" value="1"/>
</dbReference>
<dbReference type="InterPro" id="IPR052020">
    <property type="entry name" value="Cyclic_di-GMP/3'3'-cGAMP_PDE"/>
</dbReference>
<dbReference type="SUPFAM" id="SSF109604">
    <property type="entry name" value="HD-domain/PDEase-like"/>
    <property type="match status" value="1"/>
</dbReference>
<evidence type="ECO:0000259" key="4">
    <source>
        <dbReference type="PROSITE" id="PS51831"/>
    </source>
</evidence>
<accession>A0ABN6N560</accession>
<evidence type="ECO:0008006" key="8">
    <source>
        <dbReference type="Google" id="ProtNLM"/>
    </source>
</evidence>
<dbReference type="Gene3D" id="1.10.3210.10">
    <property type="entry name" value="Hypothetical protein af1432"/>
    <property type="match status" value="1"/>
</dbReference>
<dbReference type="NCBIfam" id="TIGR00277">
    <property type="entry name" value="HDIG"/>
    <property type="match status" value="1"/>
</dbReference>
<keyword evidence="2" id="KW-1133">Transmembrane helix</keyword>
<dbReference type="Proteomes" id="UP001162734">
    <property type="component" value="Chromosome"/>
</dbReference>
<feature type="domain" description="HD-GYP" evidence="5">
    <location>
        <begin position="117"/>
        <end position="312"/>
    </location>
</feature>
<evidence type="ECO:0000256" key="1">
    <source>
        <dbReference type="SAM" id="MobiDB-lite"/>
    </source>
</evidence>
<feature type="domain" description="HD" evidence="4">
    <location>
        <begin position="139"/>
        <end position="261"/>
    </location>
</feature>
<gene>
    <name evidence="6" type="ORF">AMPC_14170</name>
</gene>
<sequence length="316" mass="33991">MRLFRAILGLMLLSSAVPVAVLGALLATRAELDGLAIGAGAFSVALSVALSAWFARRLTRPVRACVAGALEIARGRFGREVPVQVRNEIGDLAYTFNHMSRELASYDAENHRLIAALERGYLDTLRSLAGAIDAKDPYTRGHSQRVADLSVEIGRELGLDGPQLRLLEYGGLLHDVGKIGVGEPILRKAGQLTEEEMAVMREHPVIGAEIVRGVEFLAGALPGIRSHHERWDGGGYPDQLAGEQIPLVARIVSAADVYDAMTSERPYQRPLPPATASEKVASMAGRQIDPRVAAALERVLQRRETGGAAGEREARA</sequence>
<dbReference type="PROSITE" id="PS51831">
    <property type="entry name" value="HD"/>
    <property type="match status" value="1"/>
</dbReference>
<dbReference type="InterPro" id="IPR003660">
    <property type="entry name" value="HAMP_dom"/>
</dbReference>
<reference evidence="7" key="1">
    <citation type="journal article" date="2022" name="Int. J. Syst. Evol. Microbiol.">
        <title>Anaeromyxobacter oryzae sp. nov., Anaeromyxobacter diazotrophicus sp. nov. and Anaeromyxobacter paludicola sp. nov., isolated from paddy soils.</title>
        <authorList>
            <person name="Itoh H."/>
            <person name="Xu Z."/>
            <person name="Mise K."/>
            <person name="Masuda Y."/>
            <person name="Ushijima N."/>
            <person name="Hayakawa C."/>
            <person name="Shiratori Y."/>
            <person name="Senoo K."/>
        </authorList>
    </citation>
    <scope>NUCLEOTIDE SEQUENCE [LARGE SCALE GENOMIC DNA]</scope>
    <source>
        <strain evidence="7">Red630</strain>
    </source>
</reference>
<feature type="region of interest" description="Disordered" evidence="1">
    <location>
        <begin position="264"/>
        <end position="285"/>
    </location>
</feature>
<protein>
    <recommendedName>
        <fullName evidence="8">Metal dependent phosphohydrolase</fullName>
    </recommendedName>
</protein>
<dbReference type="EMBL" id="AP025592">
    <property type="protein sequence ID" value="BDG08304.1"/>
    <property type="molecule type" value="Genomic_DNA"/>
</dbReference>
<keyword evidence="2" id="KW-0472">Membrane</keyword>
<dbReference type="PANTHER" id="PTHR45228">
    <property type="entry name" value="CYCLIC DI-GMP PHOSPHODIESTERASE TM_0186-RELATED"/>
    <property type="match status" value="1"/>
</dbReference>
<dbReference type="Pfam" id="PF00672">
    <property type="entry name" value="HAMP"/>
    <property type="match status" value="1"/>
</dbReference>
<dbReference type="Gene3D" id="6.10.340.10">
    <property type="match status" value="1"/>
</dbReference>
<feature type="transmembrane region" description="Helical" evidence="2">
    <location>
        <begin position="33"/>
        <end position="54"/>
    </location>
</feature>
<evidence type="ECO:0000313" key="6">
    <source>
        <dbReference type="EMBL" id="BDG08304.1"/>
    </source>
</evidence>
<dbReference type="SUPFAM" id="SSF158472">
    <property type="entry name" value="HAMP domain-like"/>
    <property type="match status" value="1"/>
</dbReference>
<evidence type="ECO:0000259" key="5">
    <source>
        <dbReference type="PROSITE" id="PS51832"/>
    </source>
</evidence>
<dbReference type="CDD" id="cd06225">
    <property type="entry name" value="HAMP"/>
    <property type="match status" value="1"/>
</dbReference>
<evidence type="ECO:0000313" key="7">
    <source>
        <dbReference type="Proteomes" id="UP001162734"/>
    </source>
</evidence>
<dbReference type="SMART" id="SM00304">
    <property type="entry name" value="HAMP"/>
    <property type="match status" value="1"/>
</dbReference>
<keyword evidence="2" id="KW-0812">Transmembrane</keyword>
<dbReference type="PROSITE" id="PS50885">
    <property type="entry name" value="HAMP"/>
    <property type="match status" value="1"/>
</dbReference>
<dbReference type="InterPro" id="IPR006674">
    <property type="entry name" value="HD_domain"/>
</dbReference>
<dbReference type="InterPro" id="IPR006675">
    <property type="entry name" value="HDIG_dom"/>
</dbReference>
<dbReference type="CDD" id="cd00077">
    <property type="entry name" value="HDc"/>
    <property type="match status" value="1"/>
</dbReference>
<dbReference type="InterPro" id="IPR037522">
    <property type="entry name" value="HD_GYP_dom"/>
</dbReference>
<keyword evidence="7" id="KW-1185">Reference proteome</keyword>
<organism evidence="6 7">
    <name type="scientific">Anaeromyxobacter paludicola</name>
    <dbReference type="NCBI Taxonomy" id="2918171"/>
    <lineage>
        <taxon>Bacteria</taxon>
        <taxon>Pseudomonadati</taxon>
        <taxon>Myxococcota</taxon>
        <taxon>Myxococcia</taxon>
        <taxon>Myxococcales</taxon>
        <taxon>Cystobacterineae</taxon>
        <taxon>Anaeromyxobacteraceae</taxon>
        <taxon>Anaeromyxobacter</taxon>
    </lineage>
</organism>
<feature type="domain" description="HAMP" evidence="3">
    <location>
        <begin position="56"/>
        <end position="108"/>
    </location>
</feature>
<evidence type="ECO:0000256" key="2">
    <source>
        <dbReference type="SAM" id="Phobius"/>
    </source>
</evidence>